<accession>A0A381X0Z1</accession>
<sequence length="133" mass="15663">MFFWLACDLPFSTKPSAEEDLFLVTHDYDGRVIREKTAITISWSDITIEDFKEYRIEKAKLVAGDYYWVDLAHLPDSLTTSYVDTLDDDGTFQYRVRVVDQRDQYRHELSEEFVVPNISSLYIPDHYVHLETA</sequence>
<reference evidence="1" key="1">
    <citation type="submission" date="2018-05" db="EMBL/GenBank/DDBJ databases">
        <authorList>
            <person name="Lanie J.A."/>
            <person name="Ng W.-L."/>
            <person name="Kazmierczak K.M."/>
            <person name="Andrzejewski T.M."/>
            <person name="Davidsen T.M."/>
            <person name="Wayne K.J."/>
            <person name="Tettelin H."/>
            <person name="Glass J.I."/>
            <person name="Rusch D."/>
            <person name="Podicherti R."/>
            <person name="Tsui H.-C.T."/>
            <person name="Winkler M.E."/>
        </authorList>
    </citation>
    <scope>NUCLEOTIDE SEQUENCE</scope>
</reference>
<name>A0A381X0Z1_9ZZZZ</name>
<dbReference type="InterPro" id="IPR013783">
    <property type="entry name" value="Ig-like_fold"/>
</dbReference>
<protein>
    <recommendedName>
        <fullName evidence="2">Fibronectin type-III domain-containing protein</fullName>
    </recommendedName>
</protein>
<organism evidence="1">
    <name type="scientific">marine metagenome</name>
    <dbReference type="NCBI Taxonomy" id="408172"/>
    <lineage>
        <taxon>unclassified sequences</taxon>
        <taxon>metagenomes</taxon>
        <taxon>ecological metagenomes</taxon>
    </lineage>
</organism>
<gene>
    <name evidence="1" type="ORF">METZ01_LOCUS111293</name>
</gene>
<feature type="non-terminal residue" evidence="1">
    <location>
        <position position="133"/>
    </location>
</feature>
<dbReference type="EMBL" id="UINC01013543">
    <property type="protein sequence ID" value="SVA58439.1"/>
    <property type="molecule type" value="Genomic_DNA"/>
</dbReference>
<evidence type="ECO:0000313" key="1">
    <source>
        <dbReference type="EMBL" id="SVA58439.1"/>
    </source>
</evidence>
<dbReference type="AlphaFoldDB" id="A0A381X0Z1"/>
<dbReference type="Gene3D" id="2.60.40.10">
    <property type="entry name" value="Immunoglobulins"/>
    <property type="match status" value="1"/>
</dbReference>
<proteinExistence type="predicted"/>
<evidence type="ECO:0008006" key="2">
    <source>
        <dbReference type="Google" id="ProtNLM"/>
    </source>
</evidence>